<evidence type="ECO:0000256" key="1">
    <source>
        <dbReference type="SAM" id="MobiDB-lite"/>
    </source>
</evidence>
<feature type="region of interest" description="Disordered" evidence="1">
    <location>
        <begin position="1"/>
        <end position="29"/>
    </location>
</feature>
<accession>A0AAD8Y2E8</accession>
<protein>
    <submittedName>
        <fullName evidence="2">Uncharacterized protein</fullName>
    </submittedName>
</protein>
<comment type="caution">
    <text evidence="2">The sequence shown here is derived from an EMBL/GenBank/DDBJ whole genome shotgun (WGS) entry which is preliminary data.</text>
</comment>
<evidence type="ECO:0000313" key="3">
    <source>
        <dbReference type="Proteomes" id="UP001224775"/>
    </source>
</evidence>
<organism evidence="2 3">
    <name type="scientific">Skeletonema marinoi</name>
    <dbReference type="NCBI Taxonomy" id="267567"/>
    <lineage>
        <taxon>Eukaryota</taxon>
        <taxon>Sar</taxon>
        <taxon>Stramenopiles</taxon>
        <taxon>Ochrophyta</taxon>
        <taxon>Bacillariophyta</taxon>
        <taxon>Coscinodiscophyceae</taxon>
        <taxon>Thalassiosirophycidae</taxon>
        <taxon>Thalassiosirales</taxon>
        <taxon>Skeletonemataceae</taxon>
        <taxon>Skeletonema</taxon>
        <taxon>Skeletonema marinoi-dohrnii complex</taxon>
    </lineage>
</organism>
<evidence type="ECO:0000313" key="2">
    <source>
        <dbReference type="EMBL" id="KAK1737785.1"/>
    </source>
</evidence>
<gene>
    <name evidence="2" type="ORF">QTG54_011557</name>
</gene>
<name>A0AAD8Y2E8_9STRA</name>
<proteinExistence type="predicted"/>
<keyword evidence="3" id="KW-1185">Reference proteome</keyword>
<dbReference type="Proteomes" id="UP001224775">
    <property type="component" value="Unassembled WGS sequence"/>
</dbReference>
<sequence length="96" mass="10331">MVGHTTSSESMTGSADYWNTTASGGSGNLTSMEEQLYNAIYEENDNNGEANEYNDQVATTLTNGVMDLYKSGLLNDLDTPLQFGKCSSQEASDTKV</sequence>
<dbReference type="EMBL" id="JATAAI010000023">
    <property type="protein sequence ID" value="KAK1737785.1"/>
    <property type="molecule type" value="Genomic_DNA"/>
</dbReference>
<dbReference type="AlphaFoldDB" id="A0AAD8Y2E8"/>
<reference evidence="2" key="1">
    <citation type="submission" date="2023-06" db="EMBL/GenBank/DDBJ databases">
        <title>Survivors Of The Sea: Transcriptome response of Skeletonema marinoi to long-term dormancy.</title>
        <authorList>
            <person name="Pinder M.I.M."/>
            <person name="Kourtchenko O."/>
            <person name="Robertson E.K."/>
            <person name="Larsson T."/>
            <person name="Maumus F."/>
            <person name="Osuna-Cruz C.M."/>
            <person name="Vancaester E."/>
            <person name="Stenow R."/>
            <person name="Vandepoele K."/>
            <person name="Ploug H."/>
            <person name="Bruchert V."/>
            <person name="Godhe A."/>
            <person name="Topel M."/>
        </authorList>
    </citation>
    <scope>NUCLEOTIDE SEQUENCE</scope>
    <source>
        <strain evidence="2">R05AC</strain>
    </source>
</reference>